<dbReference type="EMBL" id="JAVIZJ010000002">
    <property type="protein sequence ID" value="MDR6209125.1"/>
    <property type="molecule type" value="Genomic_DNA"/>
</dbReference>
<evidence type="ECO:0000313" key="1">
    <source>
        <dbReference type="EMBL" id="MDR6209125.1"/>
    </source>
</evidence>
<name>A0ACC6IEP5_9ACTN</name>
<gene>
    <name evidence="1" type="ORF">QE364_000817</name>
</gene>
<keyword evidence="2" id="KW-1185">Reference proteome</keyword>
<protein>
    <submittedName>
        <fullName evidence="1">UDP:flavonoid glycosyltransferase YjiC (YdhE family)</fullName>
    </submittedName>
</protein>
<organism evidence="1 2">
    <name type="scientific">Nocardioides zeae</name>
    <dbReference type="NCBI Taxonomy" id="1457234"/>
    <lineage>
        <taxon>Bacteria</taxon>
        <taxon>Bacillati</taxon>
        <taxon>Actinomycetota</taxon>
        <taxon>Actinomycetes</taxon>
        <taxon>Propionibacteriales</taxon>
        <taxon>Nocardioidaceae</taxon>
        <taxon>Nocardioides</taxon>
    </lineage>
</organism>
<sequence>MSTAVICSMPAEGHVRPLLVVAAELHARGWRVRMLTGARYAPMVRAAGVDFVPLPPAADTLDELGAGDRKRGRDAINSGVEQAFFAPAPLAGQTLLAMLEEEPTDVVLHEPTFVGVQALHRLAPEQRPFVAMCGIIPLGLSSRDTPPYGLGITPLRRTLPNRLRNAVLTAVATRVVLRPVHRAADRMLAGMGAPALRGRFFMDILRSADLIAQFTVPAFEFPRSDAPESLRYYGPMTRVEQSGLEAPPWFAELGKHRPVVHVTQGTVANTDFGELVRPTVEALSDLDVDIDIVVTTGGRPVAALTEALVGLAPQPGRLHVGEFLPYDKLLPLTDVLVTNGGYGGLHHALQHGVPVVVAGDSEDKVETSARVAWSGAGIRLGTSTPTVAQVRAAVQRILGDPSYARASRAIGDAIATSPGPVGFVDDVEEQVRRRQAAGVA</sequence>
<proteinExistence type="predicted"/>
<accession>A0ACC6IEP5</accession>
<evidence type="ECO:0000313" key="2">
    <source>
        <dbReference type="Proteomes" id="UP001261666"/>
    </source>
</evidence>
<reference evidence="1" key="1">
    <citation type="submission" date="2023-08" db="EMBL/GenBank/DDBJ databases">
        <title>Functional and genomic diversity of the sorghum phyllosphere microbiome.</title>
        <authorList>
            <person name="Shade A."/>
        </authorList>
    </citation>
    <scope>NUCLEOTIDE SEQUENCE</scope>
    <source>
        <strain evidence="1">SORGH_AS_0885</strain>
    </source>
</reference>
<comment type="caution">
    <text evidence="1">The sequence shown here is derived from an EMBL/GenBank/DDBJ whole genome shotgun (WGS) entry which is preliminary data.</text>
</comment>
<dbReference type="Proteomes" id="UP001261666">
    <property type="component" value="Unassembled WGS sequence"/>
</dbReference>